<feature type="domain" description="Band 7" evidence="6">
    <location>
        <begin position="22"/>
        <end position="184"/>
    </location>
</feature>
<dbReference type="GO" id="GO:0016020">
    <property type="term" value="C:membrane"/>
    <property type="evidence" value="ECO:0007669"/>
    <property type="project" value="UniProtKB-SubCell"/>
</dbReference>
<dbReference type="PANTHER" id="PTHR42911:SF1">
    <property type="entry name" value="MODULATOR OF FTSH PROTEASE HFLC"/>
    <property type="match status" value="1"/>
</dbReference>
<dbReference type="Gene3D" id="3.30.479.30">
    <property type="entry name" value="Band 7 domain"/>
    <property type="match status" value="1"/>
</dbReference>
<keyword evidence="5" id="KW-0472">Membrane</keyword>
<gene>
    <name evidence="7" type="primary">hflC_13</name>
    <name evidence="7" type="ORF">GALL_385350</name>
</gene>
<protein>
    <submittedName>
        <fullName evidence="7">Modulator of FtsH protease HflC</fullName>
    </submittedName>
</protein>
<dbReference type="InterPro" id="IPR001107">
    <property type="entry name" value="Band_7"/>
</dbReference>
<evidence type="ECO:0000256" key="5">
    <source>
        <dbReference type="ARBA" id="ARBA00023136"/>
    </source>
</evidence>
<dbReference type="PIRSF" id="PIRSF005651">
    <property type="entry name" value="HflC"/>
    <property type="match status" value="1"/>
</dbReference>
<dbReference type="GO" id="GO:0006508">
    <property type="term" value="P:proteolysis"/>
    <property type="evidence" value="ECO:0007669"/>
    <property type="project" value="UniProtKB-KW"/>
</dbReference>
<comment type="subcellular location">
    <subcellularLocation>
        <location evidence="1">Membrane</location>
    </subcellularLocation>
</comment>
<keyword evidence="4" id="KW-1133">Transmembrane helix</keyword>
<dbReference type="SMART" id="SM00244">
    <property type="entry name" value="PHB"/>
    <property type="match status" value="1"/>
</dbReference>
<dbReference type="Pfam" id="PF01145">
    <property type="entry name" value="Band_7"/>
    <property type="match status" value="1"/>
</dbReference>
<evidence type="ECO:0000256" key="2">
    <source>
        <dbReference type="ARBA" id="ARBA00007862"/>
    </source>
</evidence>
<dbReference type="PANTHER" id="PTHR42911">
    <property type="entry name" value="MODULATOR OF FTSH PROTEASE HFLC"/>
    <property type="match status" value="1"/>
</dbReference>
<dbReference type="SUPFAM" id="SSF117892">
    <property type="entry name" value="Band 7/SPFH domain"/>
    <property type="match status" value="1"/>
</dbReference>
<name>A0A1J5QIE8_9ZZZZ</name>
<sequence>MRPNARGAGLIAALLALWLASSAMYVLPQGRIDLVLRFGAPVRIDRSAGLKFKIPFADTVQIDDARLQTLAPPPQELILGDEKRLAVETFTTYRIVDPLRFYQTVMTNGQARFQLDQLVSTSLRMVLGTVPLSALLSDQRRAVVAQVAAAVEAKAATLGIVVHEVRLHRADLPLAASQSIYARMRSSRQREAKELRAQGLEWQQEIEAAADRDRTQILAKAKQSSQVIRGEADAQANRVLSQAYDRDPKFYRYYRALLTYRHALAASDTTLVLSPDSAVLRAFKRGPAAAAR</sequence>
<evidence type="ECO:0000259" key="6">
    <source>
        <dbReference type="SMART" id="SM00244"/>
    </source>
</evidence>
<dbReference type="GO" id="GO:0008233">
    <property type="term" value="F:peptidase activity"/>
    <property type="evidence" value="ECO:0007669"/>
    <property type="project" value="UniProtKB-KW"/>
</dbReference>
<dbReference type="AlphaFoldDB" id="A0A1J5QIE8"/>
<comment type="similarity">
    <text evidence="2">Belongs to the band 7/mec-2 family. HflC subfamily.</text>
</comment>
<comment type="caution">
    <text evidence="7">The sequence shown here is derived from an EMBL/GenBank/DDBJ whole genome shotgun (WGS) entry which is preliminary data.</text>
</comment>
<dbReference type="InterPro" id="IPR010200">
    <property type="entry name" value="HflC"/>
</dbReference>
<evidence type="ECO:0000256" key="3">
    <source>
        <dbReference type="ARBA" id="ARBA00022692"/>
    </source>
</evidence>
<dbReference type="InterPro" id="IPR036013">
    <property type="entry name" value="Band_7/SPFH_dom_sf"/>
</dbReference>
<evidence type="ECO:0000256" key="4">
    <source>
        <dbReference type="ARBA" id="ARBA00022989"/>
    </source>
</evidence>
<accession>A0A1J5QIE8</accession>
<dbReference type="EMBL" id="MLJW01001169">
    <property type="protein sequence ID" value="OIQ79719.1"/>
    <property type="molecule type" value="Genomic_DNA"/>
</dbReference>
<dbReference type="CDD" id="cd03405">
    <property type="entry name" value="SPFH_HflC"/>
    <property type="match status" value="1"/>
</dbReference>
<keyword evidence="7" id="KW-0645">Protease</keyword>
<keyword evidence="3" id="KW-0812">Transmembrane</keyword>
<reference evidence="7" key="1">
    <citation type="submission" date="2016-10" db="EMBL/GenBank/DDBJ databases">
        <title>Sequence of Gallionella enrichment culture.</title>
        <authorList>
            <person name="Poehlein A."/>
            <person name="Muehling M."/>
            <person name="Daniel R."/>
        </authorList>
    </citation>
    <scope>NUCLEOTIDE SEQUENCE</scope>
</reference>
<proteinExistence type="inferred from homology"/>
<keyword evidence="7" id="KW-0378">Hydrolase</keyword>
<evidence type="ECO:0000256" key="1">
    <source>
        <dbReference type="ARBA" id="ARBA00004370"/>
    </source>
</evidence>
<organism evidence="7">
    <name type="scientific">mine drainage metagenome</name>
    <dbReference type="NCBI Taxonomy" id="410659"/>
    <lineage>
        <taxon>unclassified sequences</taxon>
        <taxon>metagenomes</taxon>
        <taxon>ecological metagenomes</taxon>
    </lineage>
</organism>
<evidence type="ECO:0000313" key="7">
    <source>
        <dbReference type="EMBL" id="OIQ79719.1"/>
    </source>
</evidence>